<dbReference type="AlphaFoldDB" id="A0AAU8DUQ9"/>
<feature type="compositionally biased region" description="Acidic residues" evidence="1">
    <location>
        <begin position="56"/>
        <end position="65"/>
    </location>
</feature>
<keyword evidence="2" id="KW-1133">Transmembrane helix</keyword>
<feature type="compositionally biased region" description="Polar residues" evidence="1">
    <location>
        <begin position="134"/>
        <end position="145"/>
    </location>
</feature>
<reference evidence="3" key="1">
    <citation type="submission" date="2024-05" db="EMBL/GenBank/DDBJ databases">
        <authorList>
            <person name="Cai S.Y."/>
            <person name="Jin L.M."/>
            <person name="Li H.R."/>
        </authorList>
    </citation>
    <scope>NUCLEOTIDE SEQUENCE</scope>
    <source>
        <strain evidence="3">A5-74</strain>
    </source>
</reference>
<feature type="compositionally biased region" description="Polar residues" evidence="1">
    <location>
        <begin position="32"/>
        <end position="46"/>
    </location>
</feature>
<feature type="transmembrane region" description="Helical" evidence="2">
    <location>
        <begin position="350"/>
        <end position="372"/>
    </location>
</feature>
<dbReference type="EMBL" id="CP159218">
    <property type="protein sequence ID" value="XCG65340.1"/>
    <property type="molecule type" value="Genomic_DNA"/>
</dbReference>
<feature type="transmembrane region" description="Helical" evidence="2">
    <location>
        <begin position="251"/>
        <end position="271"/>
    </location>
</feature>
<evidence type="ECO:0000313" key="3">
    <source>
        <dbReference type="EMBL" id="XCG65340.1"/>
    </source>
</evidence>
<feature type="region of interest" description="Disordered" evidence="1">
    <location>
        <begin position="1"/>
        <end position="241"/>
    </location>
</feature>
<gene>
    <name evidence="3" type="ORF">ABLG96_08650</name>
</gene>
<sequence>MEADESETTVVDARSLGADESGQPPAGDVPQAWSSSADESVPTTATPYPRAYRQVDEDDPTDAPLDDTPGTFGGASAPESAGERGSSPYDARSTAAIPAVPPAAPQAPSAPDDQTSATPAADDDQHQDLLPSSGPAQHSSAQEPASTGGPEATAAYQPFQSTAQPAVAPFPAPTADSAADDATRALPKSDLGKDPFARPYPPAAEPLAQPEYIPPPPQPAAPDERDTFIGQPARPDEPDLLPEKRRVWQNLLGALIGLVLVLGPIVGFALLAGTPDSLFDAAVARRFLLLGIIAVAAVPALLAGWAPATAWLPGGILAVVGAIAFLSNSFTVRLRSWSKSLLDTEVAGSFLAQYAVVIGLVLLFAGLGAAWARSSGADSMIRRIPTRG</sequence>
<dbReference type="RefSeq" id="WP_353650945.1">
    <property type="nucleotide sequence ID" value="NZ_CP159218.1"/>
</dbReference>
<proteinExistence type="predicted"/>
<feature type="transmembrane region" description="Helical" evidence="2">
    <location>
        <begin position="283"/>
        <end position="303"/>
    </location>
</feature>
<accession>A0AAU8DUQ9</accession>
<feature type="transmembrane region" description="Helical" evidence="2">
    <location>
        <begin position="310"/>
        <end position="330"/>
    </location>
</feature>
<keyword evidence="2" id="KW-0812">Transmembrane</keyword>
<protein>
    <submittedName>
        <fullName evidence="3">Uncharacterized protein</fullName>
    </submittedName>
</protein>
<organism evidence="3">
    <name type="scientific">Nakamurella sp. A5-74</name>
    <dbReference type="NCBI Taxonomy" id="3158264"/>
    <lineage>
        <taxon>Bacteria</taxon>
        <taxon>Bacillati</taxon>
        <taxon>Actinomycetota</taxon>
        <taxon>Actinomycetes</taxon>
        <taxon>Nakamurellales</taxon>
        <taxon>Nakamurellaceae</taxon>
        <taxon>Nakamurella</taxon>
    </lineage>
</organism>
<keyword evidence="2" id="KW-0472">Membrane</keyword>
<evidence type="ECO:0000256" key="1">
    <source>
        <dbReference type="SAM" id="MobiDB-lite"/>
    </source>
</evidence>
<name>A0AAU8DUQ9_9ACTN</name>
<evidence type="ECO:0000256" key="2">
    <source>
        <dbReference type="SAM" id="Phobius"/>
    </source>
</evidence>